<comment type="caution">
    <text evidence="3">The sequence shown here is derived from an EMBL/GenBank/DDBJ whole genome shotgun (WGS) entry which is preliminary data.</text>
</comment>
<dbReference type="EMBL" id="CAJNXB010001289">
    <property type="protein sequence ID" value="CAF3154468.1"/>
    <property type="molecule type" value="Genomic_DNA"/>
</dbReference>
<feature type="transmembrane region" description="Helical" evidence="2">
    <location>
        <begin position="124"/>
        <end position="145"/>
    </location>
</feature>
<accession>A0A817PLG2</accession>
<keyword evidence="2" id="KW-1133">Transmembrane helix</keyword>
<proteinExistence type="predicted"/>
<evidence type="ECO:0000256" key="1">
    <source>
        <dbReference type="SAM" id="MobiDB-lite"/>
    </source>
</evidence>
<evidence type="ECO:0000313" key="4">
    <source>
        <dbReference type="Proteomes" id="UP000663825"/>
    </source>
</evidence>
<feature type="region of interest" description="Disordered" evidence="1">
    <location>
        <begin position="1"/>
        <end position="20"/>
    </location>
</feature>
<dbReference type="AlphaFoldDB" id="A0A817PLG2"/>
<dbReference type="Proteomes" id="UP000663825">
    <property type="component" value="Unassembled WGS sequence"/>
</dbReference>
<evidence type="ECO:0000313" key="3">
    <source>
        <dbReference type="EMBL" id="CAF3154468.1"/>
    </source>
</evidence>
<gene>
    <name evidence="3" type="ORF">TIS948_LOCUS9898</name>
</gene>
<keyword evidence="2" id="KW-0472">Membrane</keyword>
<dbReference type="OrthoDB" id="10427008at2759"/>
<name>A0A817PLG2_9BILA</name>
<feature type="transmembrane region" description="Helical" evidence="2">
    <location>
        <begin position="157"/>
        <end position="176"/>
    </location>
</feature>
<organism evidence="3 4">
    <name type="scientific">Rotaria socialis</name>
    <dbReference type="NCBI Taxonomy" id="392032"/>
    <lineage>
        <taxon>Eukaryota</taxon>
        <taxon>Metazoa</taxon>
        <taxon>Spiralia</taxon>
        <taxon>Gnathifera</taxon>
        <taxon>Rotifera</taxon>
        <taxon>Eurotatoria</taxon>
        <taxon>Bdelloidea</taxon>
        <taxon>Philodinida</taxon>
        <taxon>Philodinidae</taxon>
        <taxon>Rotaria</taxon>
    </lineage>
</organism>
<reference evidence="3" key="1">
    <citation type="submission" date="2021-02" db="EMBL/GenBank/DDBJ databases">
        <authorList>
            <person name="Nowell W R."/>
        </authorList>
    </citation>
    <scope>NUCLEOTIDE SEQUENCE</scope>
</reference>
<protein>
    <submittedName>
        <fullName evidence="3">Uncharacterized protein</fullName>
    </submittedName>
</protein>
<evidence type="ECO:0000256" key="2">
    <source>
        <dbReference type="SAM" id="Phobius"/>
    </source>
</evidence>
<sequence>MIKSRYQLSPDRTVRSPDPVGYSREYAGKSPCPAVKHVKSLEHGSSIPVKNTAGLFRRIPAKFRCFPAGTDRKSPENFPIGILLPQDQRNYSEPAVSRPDCSTWEVLIYLTTACSSAPVKRAFYLLYCMNIDFGLALAISVLGFLTALVSNYDQQNYLITSPVDIIILLFCVVYLYSVWSDYHDSQNYEIVSYSTATSYSYNTKEINHYPYVSINFNKKRTLLSIHLS</sequence>
<keyword evidence="2" id="KW-0812">Transmembrane</keyword>